<proteinExistence type="predicted"/>
<reference evidence="1" key="2">
    <citation type="submission" date="2014-07" db="EMBL/GenBank/DDBJ databases">
        <authorList>
            <person name="Hull J."/>
        </authorList>
    </citation>
    <scope>NUCLEOTIDE SEQUENCE</scope>
</reference>
<accession>A0A0A9WZF0</accession>
<protein>
    <submittedName>
        <fullName evidence="1">Activity-regulated cytoskeleton-associated protein</fullName>
    </submittedName>
</protein>
<sequence length="408" mass="46803">MEHITEVLSNLEFSEERFPVPHTFISRLKEYFPDIATEPRFKVILHRVLWDDQWWQYTCEDYETWDDFECAFINYYWSETIQEKWEDIINNGLYSYNHGDKRIYAMKLFRIGRQLGFGERNLVNRLLRHFHINAQCFLTVGPVNSIASLIKLIEASDNFHRNPGQQRQPHGEQQADPSVEIFWENPRQQGNMAKMELLPAENIREENMQLLEDDPLDVPEVSGVAGPHISQTGELTDSDSEKIDEGVLDIISFEEIPIPNSIAQHQTSIIPADHSKTQSHSSLGSPRTKLKSFTEWTNKSPIEAYNLNFQVGHLRILTPPVINSKPAAASNFSSMVMSIPAVNNLQGDICTDEVFPGVHWVWDPGGTWSGFSLHRCTVALRQHCAVMEQREKHPPLLISNILNLTEGV</sequence>
<reference evidence="1" key="1">
    <citation type="journal article" date="2014" name="PLoS ONE">
        <title>Transcriptome-Based Identification of ABC Transporters in the Western Tarnished Plant Bug Lygus hesperus.</title>
        <authorList>
            <person name="Hull J.J."/>
            <person name="Chaney K."/>
            <person name="Geib S.M."/>
            <person name="Fabrick J.A."/>
            <person name="Brent C.S."/>
            <person name="Walsh D."/>
            <person name="Lavine L.C."/>
        </authorList>
    </citation>
    <scope>NUCLEOTIDE SEQUENCE</scope>
</reference>
<evidence type="ECO:0000313" key="1">
    <source>
        <dbReference type="EMBL" id="JAG12806.1"/>
    </source>
</evidence>
<organism evidence="1">
    <name type="scientific">Lygus hesperus</name>
    <name type="common">Western plant bug</name>
    <dbReference type="NCBI Taxonomy" id="30085"/>
    <lineage>
        <taxon>Eukaryota</taxon>
        <taxon>Metazoa</taxon>
        <taxon>Ecdysozoa</taxon>
        <taxon>Arthropoda</taxon>
        <taxon>Hexapoda</taxon>
        <taxon>Insecta</taxon>
        <taxon>Pterygota</taxon>
        <taxon>Neoptera</taxon>
        <taxon>Paraneoptera</taxon>
        <taxon>Hemiptera</taxon>
        <taxon>Heteroptera</taxon>
        <taxon>Panheteroptera</taxon>
        <taxon>Cimicomorpha</taxon>
        <taxon>Miridae</taxon>
        <taxon>Mirini</taxon>
        <taxon>Lygus</taxon>
    </lineage>
</organism>
<gene>
    <name evidence="1" type="primary">ARC_4</name>
    <name evidence="1" type="ORF">CM83_30156</name>
</gene>
<dbReference type="EMBL" id="GBHO01030798">
    <property type="protein sequence ID" value="JAG12806.1"/>
    <property type="molecule type" value="Transcribed_RNA"/>
</dbReference>
<name>A0A0A9WZF0_LYGHE</name>
<dbReference type="AlphaFoldDB" id="A0A0A9WZF0"/>